<feature type="compositionally biased region" description="Low complexity" evidence="1">
    <location>
        <begin position="72"/>
        <end position="81"/>
    </location>
</feature>
<organism evidence="2 3">
    <name type="scientific">Austropuccinia psidii MF-1</name>
    <dbReference type="NCBI Taxonomy" id="1389203"/>
    <lineage>
        <taxon>Eukaryota</taxon>
        <taxon>Fungi</taxon>
        <taxon>Dikarya</taxon>
        <taxon>Basidiomycota</taxon>
        <taxon>Pucciniomycotina</taxon>
        <taxon>Pucciniomycetes</taxon>
        <taxon>Pucciniales</taxon>
        <taxon>Sphaerophragmiaceae</taxon>
        <taxon>Austropuccinia</taxon>
    </lineage>
</organism>
<protein>
    <submittedName>
        <fullName evidence="2">Uncharacterized protein</fullName>
    </submittedName>
</protein>
<sequence length="150" mass="17266">MSRIGDRGERACIHVYRRGLASKLFDQSDSKPGSFDSLQDLMDINLELATRYHERKTEKGTHQEKEPSADGSNSSRPPQDSSSKKPHYNNNTKEKNFQVSKHKPHASLLNRDKIFIDYEKEWRIKQGLCTYCGGKNPIETFSNRPQNWPG</sequence>
<evidence type="ECO:0000313" key="2">
    <source>
        <dbReference type="EMBL" id="MBW0482791.1"/>
    </source>
</evidence>
<comment type="caution">
    <text evidence="2">The sequence shown here is derived from an EMBL/GenBank/DDBJ whole genome shotgun (WGS) entry which is preliminary data.</text>
</comment>
<feature type="compositionally biased region" description="Basic and acidic residues" evidence="1">
    <location>
        <begin position="52"/>
        <end position="68"/>
    </location>
</feature>
<gene>
    <name evidence="2" type="ORF">O181_022506</name>
</gene>
<name>A0A9Q3CD03_9BASI</name>
<evidence type="ECO:0000313" key="3">
    <source>
        <dbReference type="Proteomes" id="UP000765509"/>
    </source>
</evidence>
<dbReference type="EMBL" id="AVOT02006928">
    <property type="protein sequence ID" value="MBW0482791.1"/>
    <property type="molecule type" value="Genomic_DNA"/>
</dbReference>
<dbReference type="OrthoDB" id="5552562at2759"/>
<feature type="region of interest" description="Disordered" evidence="1">
    <location>
        <begin position="52"/>
        <end position="105"/>
    </location>
</feature>
<evidence type="ECO:0000256" key="1">
    <source>
        <dbReference type="SAM" id="MobiDB-lite"/>
    </source>
</evidence>
<proteinExistence type="predicted"/>
<accession>A0A9Q3CD03</accession>
<keyword evidence="3" id="KW-1185">Reference proteome</keyword>
<dbReference type="AlphaFoldDB" id="A0A9Q3CD03"/>
<reference evidence="2" key="1">
    <citation type="submission" date="2021-03" db="EMBL/GenBank/DDBJ databases">
        <title>Draft genome sequence of rust myrtle Austropuccinia psidii MF-1, a brazilian biotype.</title>
        <authorList>
            <person name="Quecine M.C."/>
            <person name="Pachon D.M.R."/>
            <person name="Bonatelli M.L."/>
            <person name="Correr F.H."/>
            <person name="Franceschini L.M."/>
            <person name="Leite T.F."/>
            <person name="Margarido G.R.A."/>
            <person name="Almeida C.A."/>
            <person name="Ferrarezi J.A."/>
            <person name="Labate C.A."/>
        </authorList>
    </citation>
    <scope>NUCLEOTIDE SEQUENCE</scope>
    <source>
        <strain evidence="2">MF-1</strain>
    </source>
</reference>
<dbReference type="Proteomes" id="UP000765509">
    <property type="component" value="Unassembled WGS sequence"/>
</dbReference>